<evidence type="ECO:0000313" key="4">
    <source>
        <dbReference type="EMBL" id="KAA8498638.1"/>
    </source>
</evidence>
<feature type="domain" description="ATP adenylyltransferase C-terminal" evidence="2">
    <location>
        <begin position="194"/>
        <end position="314"/>
    </location>
</feature>
<sequence>MVSGTERDMSNFLDRVRAATARAVQANAIFPIDTTVSVFRQPGTELDFVIRRVANLQRKPKATAPEGNQSARPQNPFLPYDPDMFVENVSETHVVLLNKFNVIEDHVLLVTRAFEPQSALLTERDFDAVIRVLRRMDGVAFYNAGTLAGASQFHKHLQVVPRLMPDQSERTPFCISIRAAMQNDSTGPLVVAGLDFEHVVEPVIIQSTEDDCSADSSAATLLSKYHSCLHALEQRMNVLSDVDAQGATGIAQPFAYNLLLTREWMMVVPRSQEMFDDISVNSLGFAGALLVKNDPQLARVLQVTPMAILTAVGFLRQSS</sequence>
<dbReference type="InterPro" id="IPR019200">
    <property type="entry name" value="ATP_adenylylTrfase_C"/>
</dbReference>
<dbReference type="InterPro" id="IPR009163">
    <property type="entry name" value="Ap4A_phos1/2"/>
</dbReference>
<dbReference type="OMA" id="DPFENPP"/>
<dbReference type="GO" id="GO:0009117">
    <property type="term" value="P:nucleotide metabolic process"/>
    <property type="evidence" value="ECO:0007669"/>
    <property type="project" value="InterPro"/>
</dbReference>
<dbReference type="PIRSF" id="PIRSF000846">
    <property type="entry name" value="ATP_adenylyltr"/>
    <property type="match status" value="1"/>
</dbReference>
<proteinExistence type="predicted"/>
<dbReference type="GO" id="GO:0003877">
    <property type="term" value="F:ATP:ADP adenylyltransferase activity"/>
    <property type="evidence" value="ECO:0007669"/>
    <property type="project" value="InterPro"/>
</dbReference>
<keyword evidence="5" id="KW-1185">Reference proteome</keyword>
<protein>
    <submittedName>
        <fullName evidence="4">Diadenosine 5',5'''-P1,P4-tetraphosphate phosphorylase 2</fullName>
    </submittedName>
</protein>
<reference evidence="5" key="1">
    <citation type="journal article" date="2019" name="Nat. Commun.">
        <title>Expansion of phycobilisome linker gene families in mesophilic red algae.</title>
        <authorList>
            <person name="Lee J."/>
            <person name="Kim D."/>
            <person name="Bhattacharya D."/>
            <person name="Yoon H.S."/>
        </authorList>
    </citation>
    <scope>NUCLEOTIDE SEQUENCE [LARGE SCALE GENOMIC DNA]</scope>
    <source>
        <strain evidence="5">CCMP 1328</strain>
    </source>
</reference>
<dbReference type="AlphaFoldDB" id="A0A5J4Z5Y7"/>
<dbReference type="Proteomes" id="UP000324585">
    <property type="component" value="Unassembled WGS sequence"/>
</dbReference>
<accession>A0A5J4Z5Y7</accession>
<dbReference type="GO" id="GO:0005524">
    <property type="term" value="F:ATP binding"/>
    <property type="evidence" value="ECO:0007669"/>
    <property type="project" value="InterPro"/>
</dbReference>
<feature type="active site" description="Nucleophile" evidence="1">
    <location>
        <position position="156"/>
    </location>
</feature>
<feature type="domain" description="Ap4A phosphorylase 1/2 N-terminal" evidence="3">
    <location>
        <begin position="10"/>
        <end position="173"/>
    </location>
</feature>
<dbReference type="Gene3D" id="3.30.428.70">
    <property type="match status" value="1"/>
</dbReference>
<dbReference type="Pfam" id="PF09830">
    <property type="entry name" value="ATP_transf"/>
    <property type="match status" value="1"/>
</dbReference>
<dbReference type="Pfam" id="PF19327">
    <property type="entry name" value="Ap4A_phos_N"/>
    <property type="match status" value="1"/>
</dbReference>
<dbReference type="SUPFAM" id="SSF54197">
    <property type="entry name" value="HIT-like"/>
    <property type="match status" value="1"/>
</dbReference>
<evidence type="ECO:0000259" key="2">
    <source>
        <dbReference type="Pfam" id="PF09830"/>
    </source>
</evidence>
<evidence type="ECO:0000313" key="5">
    <source>
        <dbReference type="Proteomes" id="UP000324585"/>
    </source>
</evidence>
<comment type="caution">
    <text evidence="4">The sequence shown here is derived from an EMBL/GenBank/DDBJ whole genome shotgun (WGS) entry which is preliminary data.</text>
</comment>
<dbReference type="PANTHER" id="PTHR38420:SF1">
    <property type="entry name" value="PUTATIVE (AFU_ORTHOLOGUE AFUA_5G14690)-RELATED"/>
    <property type="match status" value="1"/>
</dbReference>
<dbReference type="InterPro" id="IPR036265">
    <property type="entry name" value="HIT-like_sf"/>
</dbReference>
<dbReference type="EMBL" id="VRMN01000001">
    <property type="protein sequence ID" value="KAA8498638.1"/>
    <property type="molecule type" value="Genomic_DNA"/>
</dbReference>
<dbReference type="PANTHER" id="PTHR38420">
    <property type="entry name" value="AP-4-A PHOSPHORYLASE II"/>
    <property type="match status" value="1"/>
</dbReference>
<dbReference type="InterPro" id="IPR045759">
    <property type="entry name" value="Ap4A_phos1/2_N"/>
</dbReference>
<gene>
    <name evidence="4" type="ORF">FVE85_6223</name>
</gene>
<dbReference type="InterPro" id="IPR043171">
    <property type="entry name" value="Ap4A_phos1/2-like"/>
</dbReference>
<dbReference type="OrthoDB" id="4534at2759"/>
<organism evidence="4 5">
    <name type="scientific">Porphyridium purpureum</name>
    <name type="common">Red alga</name>
    <name type="synonym">Porphyridium cruentum</name>
    <dbReference type="NCBI Taxonomy" id="35688"/>
    <lineage>
        <taxon>Eukaryota</taxon>
        <taxon>Rhodophyta</taxon>
        <taxon>Bangiophyceae</taxon>
        <taxon>Porphyridiales</taxon>
        <taxon>Porphyridiaceae</taxon>
        <taxon>Porphyridium</taxon>
    </lineage>
</organism>
<evidence type="ECO:0000256" key="1">
    <source>
        <dbReference type="PIRSR" id="PIRSR000846-1"/>
    </source>
</evidence>
<name>A0A5J4Z5Y7_PORPP</name>
<evidence type="ECO:0000259" key="3">
    <source>
        <dbReference type="Pfam" id="PF19327"/>
    </source>
</evidence>